<organism evidence="1 2">
    <name type="scientific">Peptoniphilus faecalis</name>
    <dbReference type="NCBI Taxonomy" id="2731255"/>
    <lineage>
        <taxon>Bacteria</taxon>
        <taxon>Bacillati</taxon>
        <taxon>Bacillota</taxon>
        <taxon>Tissierellia</taxon>
        <taxon>Tissierellales</taxon>
        <taxon>Peptoniphilaceae</taxon>
        <taxon>Peptoniphilus</taxon>
    </lineage>
</organism>
<comment type="caution">
    <text evidence="1">The sequence shown here is derived from an EMBL/GenBank/DDBJ whole genome shotgun (WGS) entry which is preliminary data.</text>
</comment>
<evidence type="ECO:0000313" key="2">
    <source>
        <dbReference type="Proteomes" id="UP000568273"/>
    </source>
</evidence>
<reference evidence="1" key="1">
    <citation type="submission" date="2020-04" db="EMBL/GenBank/DDBJ databases">
        <title>Peptoniphilus sp. nov. isolated from swine feces.</title>
        <authorList>
            <person name="Ryu S.W."/>
        </authorList>
    </citation>
    <scope>NUCLEOTIDE SEQUENCE [LARGE SCALE GENOMIC DNA]</scope>
    <source>
        <strain evidence="1">AGMB00490</strain>
    </source>
</reference>
<dbReference type="Proteomes" id="UP000568273">
    <property type="component" value="Unassembled WGS sequence"/>
</dbReference>
<name>A0A848RD22_9FIRM</name>
<keyword evidence="2" id="KW-1185">Reference proteome</keyword>
<dbReference type="RefSeq" id="WP_169968471.1">
    <property type="nucleotide sequence ID" value="NZ_JABDSR010000003.1"/>
</dbReference>
<dbReference type="AlphaFoldDB" id="A0A848RD22"/>
<evidence type="ECO:0000313" key="1">
    <source>
        <dbReference type="EMBL" id="NMW84730.1"/>
    </source>
</evidence>
<protein>
    <submittedName>
        <fullName evidence="1">HTH domain-containing protein</fullName>
    </submittedName>
</protein>
<accession>A0A848RD22</accession>
<proteinExistence type="predicted"/>
<sequence>MDKQTNGEIPIEDSVLEFIKNRETAKVREIDRYFNLRSERTVRRIVEKLRERGEPICMGNKGYYYSIDPLEIERTINQLLTQASGQLRTAKNLKLTKEKIETTGEINVK</sequence>
<dbReference type="EMBL" id="JABDSR010000003">
    <property type="protein sequence ID" value="NMW84730.1"/>
    <property type="molecule type" value="Genomic_DNA"/>
</dbReference>
<gene>
    <name evidence="1" type="ORF">HKO22_03090</name>
</gene>